<keyword evidence="2" id="KW-0805">Transcription regulation</keyword>
<dbReference type="PANTHER" id="PTHR48111">
    <property type="entry name" value="REGULATOR OF RPOS"/>
    <property type="match status" value="1"/>
</dbReference>
<dbReference type="SMART" id="SM00862">
    <property type="entry name" value="Trans_reg_C"/>
    <property type="match status" value="1"/>
</dbReference>
<dbReference type="PANTHER" id="PTHR48111:SF4">
    <property type="entry name" value="DNA-BINDING DUAL TRANSCRIPTIONAL REGULATOR OMPR"/>
    <property type="match status" value="1"/>
</dbReference>
<dbReference type="GO" id="GO:0000156">
    <property type="term" value="F:phosphorelay response regulator activity"/>
    <property type="evidence" value="ECO:0007669"/>
    <property type="project" value="TreeGrafter"/>
</dbReference>
<dbReference type="GO" id="GO:0006355">
    <property type="term" value="P:regulation of DNA-templated transcription"/>
    <property type="evidence" value="ECO:0007669"/>
    <property type="project" value="InterPro"/>
</dbReference>
<evidence type="ECO:0000256" key="1">
    <source>
        <dbReference type="ARBA" id="ARBA00022553"/>
    </source>
</evidence>
<evidence type="ECO:0000259" key="5">
    <source>
        <dbReference type="PROSITE" id="PS50110"/>
    </source>
</evidence>
<dbReference type="Pfam" id="PF00072">
    <property type="entry name" value="Response_reg"/>
    <property type="match status" value="1"/>
</dbReference>
<dbReference type="InterPro" id="IPR016032">
    <property type="entry name" value="Sig_transdc_resp-reg_C-effctor"/>
</dbReference>
<evidence type="ECO:0000256" key="2">
    <source>
        <dbReference type="ARBA" id="ARBA00023015"/>
    </source>
</evidence>
<dbReference type="GO" id="GO:0000976">
    <property type="term" value="F:transcription cis-regulatory region binding"/>
    <property type="evidence" value="ECO:0007669"/>
    <property type="project" value="TreeGrafter"/>
</dbReference>
<feature type="domain" description="Response regulatory" evidence="5">
    <location>
        <begin position="5"/>
        <end position="119"/>
    </location>
</feature>
<gene>
    <name evidence="7" type="ORF">MNBD_GAMMA05-667</name>
</gene>
<dbReference type="SUPFAM" id="SSF46894">
    <property type="entry name" value="C-terminal effector domain of the bipartite response regulators"/>
    <property type="match status" value="1"/>
</dbReference>
<dbReference type="EMBL" id="UOFE01000024">
    <property type="protein sequence ID" value="VAW52141.1"/>
    <property type="molecule type" value="Genomic_DNA"/>
</dbReference>
<dbReference type="AlphaFoldDB" id="A0A3B0WA36"/>
<evidence type="ECO:0000313" key="7">
    <source>
        <dbReference type="EMBL" id="VAW52141.1"/>
    </source>
</evidence>
<dbReference type="SMART" id="SM00448">
    <property type="entry name" value="REC"/>
    <property type="match status" value="1"/>
</dbReference>
<evidence type="ECO:0008006" key="8">
    <source>
        <dbReference type="Google" id="ProtNLM"/>
    </source>
</evidence>
<organism evidence="7">
    <name type="scientific">hydrothermal vent metagenome</name>
    <dbReference type="NCBI Taxonomy" id="652676"/>
    <lineage>
        <taxon>unclassified sequences</taxon>
        <taxon>metagenomes</taxon>
        <taxon>ecological metagenomes</taxon>
    </lineage>
</organism>
<dbReference type="InterPro" id="IPR036388">
    <property type="entry name" value="WH-like_DNA-bd_sf"/>
</dbReference>
<proteinExistence type="predicted"/>
<dbReference type="InterPro" id="IPR001789">
    <property type="entry name" value="Sig_transdc_resp-reg_receiver"/>
</dbReference>
<protein>
    <recommendedName>
        <fullName evidence="8">Two-component transcriptional response regulator, LuxR family</fullName>
    </recommendedName>
</protein>
<dbReference type="PROSITE" id="PS51755">
    <property type="entry name" value="OMPR_PHOB"/>
    <property type="match status" value="1"/>
</dbReference>
<feature type="domain" description="OmpR/PhoB-type" evidence="6">
    <location>
        <begin position="132"/>
        <end position="232"/>
    </location>
</feature>
<dbReference type="CDD" id="cd00383">
    <property type="entry name" value="trans_reg_C"/>
    <property type="match status" value="1"/>
</dbReference>
<accession>A0A3B0WA36</accession>
<reference evidence="7" key="1">
    <citation type="submission" date="2018-06" db="EMBL/GenBank/DDBJ databases">
        <authorList>
            <person name="Zhirakovskaya E."/>
        </authorList>
    </citation>
    <scope>NUCLEOTIDE SEQUENCE</scope>
</reference>
<dbReference type="Pfam" id="PF00486">
    <property type="entry name" value="Trans_reg_C"/>
    <property type="match status" value="1"/>
</dbReference>
<dbReference type="InterPro" id="IPR011006">
    <property type="entry name" value="CheY-like_superfamily"/>
</dbReference>
<dbReference type="SUPFAM" id="SSF52172">
    <property type="entry name" value="CheY-like"/>
    <property type="match status" value="1"/>
</dbReference>
<dbReference type="CDD" id="cd17574">
    <property type="entry name" value="REC_OmpR"/>
    <property type="match status" value="1"/>
</dbReference>
<dbReference type="Gene3D" id="6.10.250.690">
    <property type="match status" value="1"/>
</dbReference>
<evidence type="ECO:0000256" key="3">
    <source>
        <dbReference type="ARBA" id="ARBA00023125"/>
    </source>
</evidence>
<dbReference type="InterPro" id="IPR001867">
    <property type="entry name" value="OmpR/PhoB-type_DNA-bd"/>
</dbReference>
<evidence type="ECO:0000256" key="4">
    <source>
        <dbReference type="ARBA" id="ARBA00023163"/>
    </source>
</evidence>
<name>A0A3B0WA36_9ZZZZ</name>
<sequence>MNKSKILYVDDDHRLCRLVKRYVENYNFDFVMAHDANEAHKTLNENSDVSLILLDVMLPDRDGLTLAQEIRNQSSTPIIFLSAKAEIDDKVSGLEAGADDYITKPFEEKELIARIQTVLRRTQTQTPPHTGKTHANFEGWSLNLVNQQLHSPNGDNVEITSTEYRLLSALISRPNVTIHREEILNILSGREWSPLDRSADMAISKLRKKLTLSKDDSVLIRTIRNKGYQLIAEVSYTDTH</sequence>
<dbReference type="PROSITE" id="PS50110">
    <property type="entry name" value="RESPONSE_REGULATORY"/>
    <property type="match status" value="1"/>
</dbReference>
<keyword evidence="1" id="KW-0597">Phosphoprotein</keyword>
<dbReference type="GO" id="GO:0005829">
    <property type="term" value="C:cytosol"/>
    <property type="evidence" value="ECO:0007669"/>
    <property type="project" value="TreeGrafter"/>
</dbReference>
<keyword evidence="3" id="KW-0238">DNA-binding</keyword>
<dbReference type="InterPro" id="IPR039420">
    <property type="entry name" value="WalR-like"/>
</dbReference>
<dbReference type="GO" id="GO:0032993">
    <property type="term" value="C:protein-DNA complex"/>
    <property type="evidence" value="ECO:0007669"/>
    <property type="project" value="TreeGrafter"/>
</dbReference>
<dbReference type="Gene3D" id="3.40.50.2300">
    <property type="match status" value="1"/>
</dbReference>
<evidence type="ECO:0000259" key="6">
    <source>
        <dbReference type="PROSITE" id="PS51755"/>
    </source>
</evidence>
<dbReference type="Gene3D" id="1.10.10.10">
    <property type="entry name" value="Winged helix-like DNA-binding domain superfamily/Winged helix DNA-binding domain"/>
    <property type="match status" value="1"/>
</dbReference>
<keyword evidence="4" id="KW-0804">Transcription</keyword>